<evidence type="ECO:0000256" key="2">
    <source>
        <dbReference type="SAM" id="MobiDB-lite"/>
    </source>
</evidence>
<feature type="region of interest" description="Disordered" evidence="2">
    <location>
        <begin position="636"/>
        <end position="679"/>
    </location>
</feature>
<dbReference type="Proteomes" id="UP001465976">
    <property type="component" value="Unassembled WGS sequence"/>
</dbReference>
<feature type="region of interest" description="Disordered" evidence="2">
    <location>
        <begin position="1"/>
        <end position="35"/>
    </location>
</feature>
<evidence type="ECO:0000313" key="4">
    <source>
        <dbReference type="Proteomes" id="UP001465976"/>
    </source>
</evidence>
<dbReference type="PANTHER" id="PTHR33096:SF1">
    <property type="entry name" value="CXC1-LIKE CYSTEINE CLUSTER ASSOCIATED WITH KDZ TRANSPOSASES DOMAIN-CONTAINING PROTEIN"/>
    <property type="match status" value="1"/>
</dbReference>
<comment type="caution">
    <text evidence="3">The sequence shown here is derived from an EMBL/GenBank/DDBJ whole genome shotgun (WGS) entry which is preliminary data.</text>
</comment>
<dbReference type="PANTHER" id="PTHR33096">
    <property type="entry name" value="CXC2 DOMAIN-CONTAINING PROTEIN"/>
    <property type="match status" value="1"/>
</dbReference>
<evidence type="ECO:0000313" key="3">
    <source>
        <dbReference type="EMBL" id="KAL0564282.1"/>
    </source>
</evidence>
<feature type="compositionally biased region" description="Acidic residues" evidence="2">
    <location>
        <begin position="661"/>
        <end position="673"/>
    </location>
</feature>
<sequence>MYNLYEVNERFGSRSSSPGYEEEGGGKRTRLNNIPGPPLECPSDYLRFRCPLCFGGKFPDENYDLEFDAIVCVDACFTQKHNKGGGRDPHKQHPDMVFMKEEEVEKIEDHVDSVQPPTSWARDQKANKKGEEKGDGYDGSMKVPHSALDGCEASFTAADDRREKASTQFLDCTALMALLCRHDRVLWIANMKSVGEKQHYVFALVNKLFEHVPPGHRVGLLYDIGCQLHGSCMKWDFLRDYWDRLGFTISVFHAFGHNWPCQLIYHPRKRTGFGLSDGEGCERFWHSISRLIPYIWVCGSARSRSLILRKRSDAHGAEWVGKNNIGESGYSANFLREQWELQKAVQTKPLPKKSNQQGKQAVKEVMRLRSSVEMLQSKKEELEPIMLDLDADLCDYVEATENLPSAKQRFDEMRRKLQQKEQVLGVEAQQETCLMAHLRARKLQRDRLECLFRKQVNGEWYWSSYQYVDLILGAEQKIHAQITQSSKRKNPSIQKLARDYNKLVSKMEKMIADGHVPQNAVALRPIPMDQLFALDVDDDIWQDVGLTDEWDQGAPPLWLANEGVRAGIRAVLHFDCGQEEITRLAHERDAMQCWSLEEWDVLIIGSIVPSGDVPAWGPSAEELAQMRMDMEGELVDKEGREEEQRGEWIGGQGSRGGLSFVEEEEGINYDETDFNTLEP</sequence>
<proteinExistence type="predicted"/>
<dbReference type="InterPro" id="IPR040521">
    <property type="entry name" value="KDZ"/>
</dbReference>
<name>A0ABR3EN16_9AGAR</name>
<accession>A0ABR3EN16</accession>
<feature type="compositionally biased region" description="Basic and acidic residues" evidence="2">
    <location>
        <begin position="636"/>
        <end position="646"/>
    </location>
</feature>
<feature type="compositionally biased region" description="Basic and acidic residues" evidence="2">
    <location>
        <begin position="122"/>
        <end position="136"/>
    </location>
</feature>
<reference evidence="3 4" key="1">
    <citation type="submission" date="2024-02" db="EMBL/GenBank/DDBJ databases">
        <title>A draft genome for the cacao thread blight pathogen Marasmius crinis-equi.</title>
        <authorList>
            <person name="Cohen S.P."/>
            <person name="Baruah I.K."/>
            <person name="Amoako-Attah I."/>
            <person name="Bukari Y."/>
            <person name="Meinhardt L.W."/>
            <person name="Bailey B.A."/>
        </authorList>
    </citation>
    <scope>NUCLEOTIDE SEQUENCE [LARGE SCALE GENOMIC DNA]</scope>
    <source>
        <strain evidence="3 4">GH-76</strain>
    </source>
</reference>
<protein>
    <submittedName>
        <fullName evidence="3">Uncharacterized protein</fullName>
    </submittedName>
</protein>
<keyword evidence="4" id="KW-1185">Reference proteome</keyword>
<evidence type="ECO:0000256" key="1">
    <source>
        <dbReference type="SAM" id="Coils"/>
    </source>
</evidence>
<dbReference type="Pfam" id="PF18758">
    <property type="entry name" value="KDZ"/>
    <property type="match status" value="1"/>
</dbReference>
<organism evidence="3 4">
    <name type="scientific">Marasmius crinis-equi</name>
    <dbReference type="NCBI Taxonomy" id="585013"/>
    <lineage>
        <taxon>Eukaryota</taxon>
        <taxon>Fungi</taxon>
        <taxon>Dikarya</taxon>
        <taxon>Basidiomycota</taxon>
        <taxon>Agaricomycotina</taxon>
        <taxon>Agaricomycetes</taxon>
        <taxon>Agaricomycetidae</taxon>
        <taxon>Agaricales</taxon>
        <taxon>Marasmiineae</taxon>
        <taxon>Marasmiaceae</taxon>
        <taxon>Marasmius</taxon>
    </lineage>
</organism>
<gene>
    <name evidence="3" type="ORF">V5O48_017770</name>
</gene>
<feature type="coiled-coil region" evidence="1">
    <location>
        <begin position="396"/>
        <end position="423"/>
    </location>
</feature>
<keyword evidence="1" id="KW-0175">Coiled coil</keyword>
<dbReference type="EMBL" id="JBAHYK010002883">
    <property type="protein sequence ID" value="KAL0564282.1"/>
    <property type="molecule type" value="Genomic_DNA"/>
</dbReference>
<feature type="region of interest" description="Disordered" evidence="2">
    <location>
        <begin position="108"/>
        <end position="138"/>
    </location>
</feature>